<dbReference type="Proteomes" id="UP001383192">
    <property type="component" value="Unassembled WGS sequence"/>
</dbReference>
<evidence type="ECO:0000313" key="2">
    <source>
        <dbReference type="EMBL" id="KAK7018720.1"/>
    </source>
</evidence>
<dbReference type="EMBL" id="JAYKXP010000222">
    <property type="protein sequence ID" value="KAK7018720.1"/>
    <property type="molecule type" value="Genomic_DNA"/>
</dbReference>
<feature type="compositionally biased region" description="Basic and acidic residues" evidence="1">
    <location>
        <begin position="101"/>
        <end position="110"/>
    </location>
</feature>
<evidence type="ECO:0000313" key="4">
    <source>
        <dbReference type="Proteomes" id="UP001383192"/>
    </source>
</evidence>
<evidence type="ECO:0000256" key="1">
    <source>
        <dbReference type="SAM" id="MobiDB-lite"/>
    </source>
</evidence>
<feature type="region of interest" description="Disordered" evidence="1">
    <location>
        <begin position="54"/>
        <end position="120"/>
    </location>
</feature>
<proteinExistence type="predicted"/>
<reference evidence="2 4" key="1">
    <citation type="submission" date="2024-01" db="EMBL/GenBank/DDBJ databases">
        <title>A draft genome for a cacao thread blight-causing isolate of Paramarasmius palmivorus.</title>
        <authorList>
            <person name="Baruah I.K."/>
            <person name="Bukari Y."/>
            <person name="Amoako-Attah I."/>
            <person name="Meinhardt L.W."/>
            <person name="Bailey B.A."/>
            <person name="Cohen S.P."/>
        </authorList>
    </citation>
    <scope>NUCLEOTIDE SEQUENCE [LARGE SCALE GENOMIC DNA]</scope>
    <source>
        <strain evidence="2 4">GH-12</strain>
    </source>
</reference>
<feature type="compositionally biased region" description="Acidic residues" evidence="1">
    <location>
        <begin position="57"/>
        <end position="82"/>
    </location>
</feature>
<protein>
    <submittedName>
        <fullName evidence="2">Uncharacterized protein</fullName>
    </submittedName>
</protein>
<feature type="compositionally biased region" description="Acidic residues" evidence="1">
    <location>
        <begin position="90"/>
        <end position="100"/>
    </location>
</feature>
<gene>
    <name evidence="3" type="ORF">VNI00_013797</name>
    <name evidence="2" type="ORF">VNI00_018280</name>
</gene>
<feature type="compositionally biased region" description="Acidic residues" evidence="1">
    <location>
        <begin position="111"/>
        <end position="120"/>
    </location>
</feature>
<evidence type="ECO:0000313" key="3">
    <source>
        <dbReference type="EMBL" id="KAK7031007.1"/>
    </source>
</evidence>
<dbReference type="EMBL" id="JAYKXP010000072">
    <property type="protein sequence ID" value="KAK7031007.1"/>
    <property type="molecule type" value="Genomic_DNA"/>
</dbReference>
<sequence length="120" mass="13344">MQTESTRIALQLNSLSWPQKQAVRGLVELLLHKGYTAPVAEVLRATTFMTDLADVAANEEDTEDDDENNESTEEETTEEESSDTGASDKENEEGWVDLEDESGRSDKREASEDESMDIGE</sequence>
<name>A0AAW0AYL8_9AGAR</name>
<accession>A0AAW0AYL8</accession>
<keyword evidence="4" id="KW-1185">Reference proteome</keyword>
<organism evidence="2 4">
    <name type="scientific">Paramarasmius palmivorus</name>
    <dbReference type="NCBI Taxonomy" id="297713"/>
    <lineage>
        <taxon>Eukaryota</taxon>
        <taxon>Fungi</taxon>
        <taxon>Dikarya</taxon>
        <taxon>Basidiomycota</taxon>
        <taxon>Agaricomycotina</taxon>
        <taxon>Agaricomycetes</taxon>
        <taxon>Agaricomycetidae</taxon>
        <taxon>Agaricales</taxon>
        <taxon>Marasmiineae</taxon>
        <taxon>Marasmiaceae</taxon>
        <taxon>Paramarasmius</taxon>
    </lineage>
</organism>
<dbReference type="AlphaFoldDB" id="A0AAW0AYL8"/>
<comment type="caution">
    <text evidence="2">The sequence shown here is derived from an EMBL/GenBank/DDBJ whole genome shotgun (WGS) entry which is preliminary data.</text>
</comment>